<comment type="similarity">
    <text evidence="2">Belongs to the NADH dehydrogenase family.</text>
</comment>
<dbReference type="HOGENOM" id="CLU_021377_7_1_3"/>
<dbReference type="GO" id="GO:0003955">
    <property type="term" value="F:NAD(P)H dehydrogenase (quinone) activity"/>
    <property type="evidence" value="ECO:0007669"/>
    <property type="project" value="TreeGrafter"/>
</dbReference>
<dbReference type="EMBL" id="CP001842">
    <property type="protein sequence ID" value="ADB95303.1"/>
    <property type="molecule type" value="Genomic_DNA"/>
</dbReference>
<keyword evidence="4" id="KW-0274">FAD</keyword>
<evidence type="ECO:0000259" key="6">
    <source>
        <dbReference type="Pfam" id="PF07992"/>
    </source>
</evidence>
<dbReference type="Gene3D" id="3.50.50.100">
    <property type="match status" value="1"/>
</dbReference>
<dbReference type="Proteomes" id="UP000001405">
    <property type="component" value="Chromosome"/>
</dbReference>
<dbReference type="PRINTS" id="PR00368">
    <property type="entry name" value="FADPNR"/>
</dbReference>
<dbReference type="PRINTS" id="PR00469">
    <property type="entry name" value="PNDRDTASEII"/>
</dbReference>
<evidence type="ECO:0000313" key="7">
    <source>
        <dbReference type="EMBL" id="ADB95303.1"/>
    </source>
</evidence>
<gene>
    <name evidence="7" type="ordered locus">UCYN_05790</name>
</gene>
<keyword evidence="8" id="KW-1185">Reference proteome</keyword>
<dbReference type="InterPro" id="IPR051169">
    <property type="entry name" value="NADH-Q_oxidoreductase"/>
</dbReference>
<evidence type="ECO:0000256" key="2">
    <source>
        <dbReference type="ARBA" id="ARBA00005272"/>
    </source>
</evidence>
<feature type="domain" description="FAD/NAD(P)-binding" evidence="6">
    <location>
        <begin position="17"/>
        <end position="253"/>
    </location>
</feature>
<dbReference type="STRING" id="1453429.UCYN_05790"/>
<comment type="cofactor">
    <cofactor evidence="1">
        <name>FAD</name>
        <dbReference type="ChEBI" id="CHEBI:57692"/>
    </cofactor>
</comment>
<dbReference type="GO" id="GO:0019646">
    <property type="term" value="P:aerobic electron transport chain"/>
    <property type="evidence" value="ECO:0007669"/>
    <property type="project" value="TreeGrafter"/>
</dbReference>
<dbReference type="InterPro" id="IPR023753">
    <property type="entry name" value="FAD/NAD-binding_dom"/>
</dbReference>
<reference evidence="7 8" key="1">
    <citation type="journal article" date="2010" name="Nature">
        <title>Metabolic streamlining in an open-ocean nitrogen-fixing cyanobacterium.</title>
        <authorList>
            <person name="Tripp H.J."/>
            <person name="Bench S.R."/>
            <person name="Turk K.A."/>
            <person name="Foster R.A."/>
            <person name="Desany B.A."/>
            <person name="Niazi F."/>
            <person name="Affourtit J.P."/>
            <person name="Zehr J.P."/>
        </authorList>
    </citation>
    <scope>NUCLEOTIDE SEQUENCE [LARGE SCALE GENOMIC DNA]</scope>
    <source>
        <strain evidence="8">ALOHA</strain>
    </source>
</reference>
<dbReference type="AlphaFoldDB" id="D3EPA3"/>
<evidence type="ECO:0000256" key="5">
    <source>
        <dbReference type="ARBA" id="ARBA00023002"/>
    </source>
</evidence>
<proteinExistence type="inferred from homology"/>
<organism evidence="8">
    <name type="scientific">Atelocyanobacterium thalassa (isolate ALOHA)</name>
    <dbReference type="NCBI Taxonomy" id="1453429"/>
    <lineage>
        <taxon>Bacteria</taxon>
        <taxon>Bacillati</taxon>
        <taxon>Cyanobacteriota</taxon>
        <taxon>Cyanophyceae</taxon>
        <taxon>Oscillatoriophycideae</taxon>
        <taxon>Chroococcales</taxon>
        <taxon>Aphanothecaceae</taxon>
        <taxon>Candidatus Atelocyanobacterium</taxon>
        <taxon>Candidatus Atelocyanobacterium thalassae</taxon>
    </lineage>
</organism>
<evidence type="ECO:0000256" key="4">
    <source>
        <dbReference type="ARBA" id="ARBA00022827"/>
    </source>
</evidence>
<dbReference type="Pfam" id="PF07992">
    <property type="entry name" value="Pyr_redox_2"/>
    <property type="match status" value="1"/>
</dbReference>
<dbReference type="PATRIC" id="fig|713887.8.peg.537"/>
<keyword evidence="3" id="KW-0285">Flavoprotein</keyword>
<evidence type="ECO:0000256" key="3">
    <source>
        <dbReference type="ARBA" id="ARBA00022630"/>
    </source>
</evidence>
<keyword evidence="5" id="KW-0560">Oxidoreductase</keyword>
<evidence type="ECO:0000256" key="1">
    <source>
        <dbReference type="ARBA" id="ARBA00001974"/>
    </source>
</evidence>
<protein>
    <submittedName>
        <fullName evidence="7">NADH dehydrogenase, FAD-containing subunit</fullName>
    </submittedName>
</protein>
<dbReference type="PANTHER" id="PTHR42913">
    <property type="entry name" value="APOPTOSIS-INDUCING FACTOR 1"/>
    <property type="match status" value="1"/>
</dbReference>
<accession>D3EPA3</accession>
<name>D3EPA3_ATETH</name>
<dbReference type="SUPFAM" id="SSF51905">
    <property type="entry name" value="FAD/NAD(P)-binding domain"/>
    <property type="match status" value="2"/>
</dbReference>
<sequence length="338" mass="38024">MEEQEITFPFKKLLANTNISFQQGLVTEIDIKKQIIQLEGKSNLYYDKLVLATGVSSSFGSCDGAQENAIPFRTVNDAYLIKKTLLSLEKRQTEKIRIAIVGGGSSGVEIACKLSDLLQKKARIRLIEKNKNILKSYSYFIQNVANKELKSRHIFVDLETKVTQVSSNSLSLLNKNRNKTIPTDLVIWTIGTKPLEIINKLPLLKNSRGSLIINSKLQIINHPEIFAIGDIAEYQENLENKLCPTAQTAFQQADYCAWNIWASIVNNSLLSFSYQPLGEMIVLGNKNAAVSSLGIQIEGQLAYIARRLIYLHRLPTQKKQLIIGTNFILKSLLRIFSH</sequence>
<dbReference type="KEGG" id="cyu:UCYN_05790"/>
<dbReference type="InterPro" id="IPR036188">
    <property type="entry name" value="FAD/NAD-bd_sf"/>
</dbReference>
<evidence type="ECO:0000313" key="8">
    <source>
        <dbReference type="Proteomes" id="UP000001405"/>
    </source>
</evidence>
<dbReference type="PANTHER" id="PTHR42913:SF4">
    <property type="entry name" value="ALTERNATIVE NAD(P)H-UBIQUINONE OXIDOREDUCTASE C1, CHLOROPLASTIC_MITOCHONDRIAL"/>
    <property type="match status" value="1"/>
</dbReference>